<keyword evidence="1" id="KW-0472">Membrane</keyword>
<reference evidence="2 3" key="1">
    <citation type="journal article" date="2020" name="Nat. Commun.">
        <title>Genome of Tripterygium wilfordii and identification of cytochrome P450 involved in triptolide biosynthesis.</title>
        <authorList>
            <person name="Tu L."/>
            <person name="Su P."/>
            <person name="Zhang Z."/>
            <person name="Gao L."/>
            <person name="Wang J."/>
            <person name="Hu T."/>
            <person name="Zhou J."/>
            <person name="Zhang Y."/>
            <person name="Zhao Y."/>
            <person name="Liu Y."/>
            <person name="Song Y."/>
            <person name="Tong Y."/>
            <person name="Lu Y."/>
            <person name="Yang J."/>
            <person name="Xu C."/>
            <person name="Jia M."/>
            <person name="Peters R.J."/>
            <person name="Huang L."/>
            <person name="Gao W."/>
        </authorList>
    </citation>
    <scope>NUCLEOTIDE SEQUENCE [LARGE SCALE GENOMIC DNA]</scope>
    <source>
        <strain evidence="3">cv. XIE 37</strain>
        <tissue evidence="2">Leaf</tissue>
    </source>
</reference>
<dbReference type="EMBL" id="JAAARO010000017">
    <property type="protein sequence ID" value="KAF5732916.1"/>
    <property type="molecule type" value="Genomic_DNA"/>
</dbReference>
<protein>
    <submittedName>
        <fullName evidence="2">Uncharacterized protein</fullName>
    </submittedName>
</protein>
<proteinExistence type="predicted"/>
<name>A0A7J7CG51_TRIWF</name>
<evidence type="ECO:0000313" key="2">
    <source>
        <dbReference type="EMBL" id="KAF5732916.1"/>
    </source>
</evidence>
<feature type="transmembrane region" description="Helical" evidence="1">
    <location>
        <begin position="20"/>
        <end position="46"/>
    </location>
</feature>
<dbReference type="Proteomes" id="UP000593562">
    <property type="component" value="Unassembled WGS sequence"/>
</dbReference>
<gene>
    <name evidence="2" type="ORF">HS088_TW17G00449</name>
</gene>
<evidence type="ECO:0000256" key="1">
    <source>
        <dbReference type="SAM" id="Phobius"/>
    </source>
</evidence>
<keyword evidence="3" id="KW-1185">Reference proteome</keyword>
<organism evidence="2 3">
    <name type="scientific">Tripterygium wilfordii</name>
    <name type="common">Thunder God vine</name>
    <dbReference type="NCBI Taxonomy" id="458696"/>
    <lineage>
        <taxon>Eukaryota</taxon>
        <taxon>Viridiplantae</taxon>
        <taxon>Streptophyta</taxon>
        <taxon>Embryophyta</taxon>
        <taxon>Tracheophyta</taxon>
        <taxon>Spermatophyta</taxon>
        <taxon>Magnoliopsida</taxon>
        <taxon>eudicotyledons</taxon>
        <taxon>Gunneridae</taxon>
        <taxon>Pentapetalae</taxon>
        <taxon>rosids</taxon>
        <taxon>fabids</taxon>
        <taxon>Celastrales</taxon>
        <taxon>Celastraceae</taxon>
        <taxon>Tripterygium</taxon>
    </lineage>
</organism>
<accession>A0A7J7CG51</accession>
<dbReference type="AlphaFoldDB" id="A0A7J7CG51"/>
<sequence length="120" mass="13966">MNKVFLFSSSHLGKHCSLFRALRLTFVMVVKLPCTFVLSDFLGWILDVRRFSGRKLLLGHFMFQDMILKDFLLTVDCFTSVIESTSTVIYVASRNDEFKILVDSRCHAKTQNRSREHEDL</sequence>
<comment type="caution">
    <text evidence="2">The sequence shown here is derived from an EMBL/GenBank/DDBJ whole genome shotgun (WGS) entry which is preliminary data.</text>
</comment>
<evidence type="ECO:0000313" key="3">
    <source>
        <dbReference type="Proteomes" id="UP000593562"/>
    </source>
</evidence>
<keyword evidence="1" id="KW-1133">Transmembrane helix</keyword>
<keyword evidence="1" id="KW-0812">Transmembrane</keyword>
<dbReference type="InParanoid" id="A0A7J7CG51"/>